<evidence type="ECO:0000313" key="12">
    <source>
        <dbReference type="Proteomes" id="UP001321473"/>
    </source>
</evidence>
<dbReference type="PROSITE" id="PS50259">
    <property type="entry name" value="G_PROTEIN_RECEP_F3_4"/>
    <property type="match status" value="1"/>
</dbReference>
<feature type="transmembrane region" description="Helical" evidence="8">
    <location>
        <begin position="2159"/>
        <end position="2181"/>
    </location>
</feature>
<comment type="caution">
    <text evidence="11">The sequence shown here is derived from an EMBL/GenBank/DDBJ whole genome shotgun (WGS) entry which is preliminary data.</text>
</comment>
<protein>
    <recommendedName>
        <fullName evidence="10">G-protein coupled receptors family 3 profile domain-containing protein</fullName>
    </recommendedName>
</protein>
<evidence type="ECO:0000256" key="2">
    <source>
        <dbReference type="ARBA" id="ARBA00022692"/>
    </source>
</evidence>
<evidence type="ECO:0000256" key="6">
    <source>
        <dbReference type="ARBA" id="ARBA00023180"/>
    </source>
</evidence>
<dbReference type="Pfam" id="PF00003">
    <property type="entry name" value="7tm_3"/>
    <property type="match status" value="1"/>
</dbReference>
<feature type="transmembrane region" description="Helical" evidence="8">
    <location>
        <begin position="2238"/>
        <end position="2256"/>
    </location>
</feature>
<name>A0AAQ4EJL8_AMBAM</name>
<dbReference type="GO" id="GO:0004930">
    <property type="term" value="F:G protein-coupled receptor activity"/>
    <property type="evidence" value="ECO:0007669"/>
    <property type="project" value="InterPro"/>
</dbReference>
<evidence type="ECO:0000256" key="3">
    <source>
        <dbReference type="ARBA" id="ARBA00022989"/>
    </source>
</evidence>
<feature type="transmembrane region" description="Helical" evidence="8">
    <location>
        <begin position="2049"/>
        <end position="2073"/>
    </location>
</feature>
<evidence type="ECO:0000256" key="7">
    <source>
        <dbReference type="SAM" id="MobiDB-lite"/>
    </source>
</evidence>
<feature type="transmembrane region" description="Helical" evidence="8">
    <location>
        <begin position="2117"/>
        <end position="2138"/>
    </location>
</feature>
<evidence type="ECO:0000256" key="8">
    <source>
        <dbReference type="SAM" id="Phobius"/>
    </source>
</evidence>
<feature type="domain" description="G-protein coupled receptors family 3 profile" evidence="10">
    <location>
        <begin position="2078"/>
        <end position="2291"/>
    </location>
</feature>
<feature type="signal peptide" evidence="9">
    <location>
        <begin position="1"/>
        <end position="39"/>
    </location>
</feature>
<evidence type="ECO:0000256" key="5">
    <source>
        <dbReference type="ARBA" id="ARBA00023170"/>
    </source>
</evidence>
<proteinExistence type="predicted"/>
<sequence>MGFQQAAAQPQRSAARPRRRLFAAMSSALLCCFVGACFAVTVAGDSGESAPACLAPRRGDDGVLLEPAADVFLGAFVQAHEPARDALLGCGPSLAQGVESLELFKWAVALLNRDQGFVPGVKIGMRAFDSCGHKARAYLQLDALLPVLRGSSETCVGTANSSRVIGTLMTSTLRDEELIGSLLREHDVPTIPMEASAIAPPEYLAKLLLESAFDMKWEHFAVLHSHDEPSLAVVKALSQRSVSAASPCVTLVESLPVEGGDRARLRLRSLLAQLEDTTPVFVVAAPDAVDSLAELIASDPDSFLRHRQWFFAWVPGEGALRRLGPLLNRGGFYSLAPYPPTVGSFEDHWANLTQVADARRPQDHWYLELVARQKRCRVQGVRVPGLENAAPCPDLSLSREPALALVRTARALPAARGVFTLAQALRSAWKALCRGQPGLCPELRRLTRRQFAGSFLEPGAAASKTGGDSPAPPAGSSRGARAASDVLGELGGSHLALTRFLYDAVKGIDFKQLILYDSEEAKLLQKDTRFMPALCSADTCHNCIRFRTTRLEEAEATVSSSASSLPASDAGVSAADIVLPVLLPLHNSGHAAFECGNSVNRLAVQDMEAASWMVRKINSNGHLFPGLKLELRMIDTCSSASILTRDVSAVLEHFSELGVPTVFVASSLSLDDTRVAASLLSRLNVTLVSTTDLAASHDPRKGYLYQVPLPVEKIAEAAVTYLQSLDWSYVSVVSSQSESRAADAFKERAETARICLAVQATLVAGRDLDPNIITRLATAAASGARAVVLWTNAEDTLRFLAELRRARSEGLLDHADLVLMHGGGQPVSFDGHEEDALGAVLLRPQYGQVLDFESYYERLRPDQNRFFSKLWSQARTCQGAQEGQECSVPLLPSRSVVDVMQAVLVAATALRDLREQVCGGSREVADASYCARLLSTAVGVGEALDEHVRRATTMRVGDKEQVFTFTDHGHGDIAVDLWNVRKSSAGIAPQRAGHLVDDRFTELMPVVTYGGNDGKAVALSELRSACMVATCQHQCARKAVDFLVVPSPDHVYLAASFSVHERGDAPFRCSPRVSESGVRSVEAFLWALDQINASPSVLPGVRLGAVVFDVCGSREKTYRDLANFASGSLASLATGVRLPSLERVFGFVASGRNSGGQCTVKPAADVLAAAAGVPTVASDSSLSQLGGRRYQSLLRVLPSNAEVAQAFLRVLRHFKWTYVSAVFDDQDDELQDVWEQFERAVEGGPLRLATSLRLGDGTSEETLRGAATQLLRRRREGARVVVLFLKDKAAEALLAHLHEAASSASPQSSDLTFVALGLRDVLSRHPDVAVGSLSLRLMPADVPGFRDHLQHLSYAGNVRDPWYRAYVEQKTGCRGPAACANSLPPSMAASGSGASSPDEEDRGTAASTVTAVFALASGLDQARKTRCPSEDKPCELVMDDAYRSMVMNFTRNVRITRQDGSIFKFADGNSGNGRVQVTYYWSPGAAGLSGEFSQIGTYNRDEGLQMNASLPEVAPGRSPYTVNSSCDADADCNRSPRTQDVSRDPAVQAMLSADEGPSLTIGAVLPVHHRGVDMFSCGDLHNNGMFQSMLAIAYALDRVNRNHTDDLRLDAVVFDSCGTPQRAESLVYNYMVSSLRDAKAKPLVSMVTFETKVAEEVEPVLKNAGVPLVLTSRTPKFSQDSQSVGIQTLPPVGWQVEATLGLLRHYDWSYAYFLYAGDEFGHDAYYHVTKSLARLRLCVADSQRVDPDATEEDVLATVMKLTDPDVRVVVVLSQDKQVSARIVAAARRASLLERFVWVGTEGFSNSPMLLEVLHGADVDVFSLQLDNEPLPDYARFVSSLTLGRHEPIPDAWFEEFWQLEFGCRLPNARRVHEQFGRICTGREAWRPELRQDRYVYHTVDTVTRIAKAVRAHVTKNCPSALMGGLESLEGCKKSLLRSEVSVELLGTDPESCSECQPSTVTTFGYRLLKLNGSSARNYTYQNVGSFRNKVLRVNDDQVDFFSGVAPMSTCVRDCDERCPASSAAGTAAATDNEYLRQHRESLTANFRTVWGIVVTALSLLGMVLVIICALYFLMAFPVTVGTTVLGYMILVGLLALYAVNFAFVVGATEASCGVRRFLMGLAYSIIFSGMLVKVLNTWRLMGYHQRMHHDTTQLSSPAGLLLVACGLVVIQVVLTAAWLVLMPPRIGLYERVWRCAPPASFEDELVVSMVYVMLLLAVTILFSVLTWPCRENNGESRWILACCISVALAWLAWTVLGTQLPTRYRDATIAVANLMCATLVMLCLYLRKVYLYNKLARQARDQEIKARLQPRGPPYTPSVYGTLHKAAPTVAPVFYGSQGTLTTSKKLNGQFSRLSTDDLASDGSGSVQVQGADLYPLEMYDGGSQFQPPSSLYGSMMMLDDNVAYAR</sequence>
<keyword evidence="4 8" id="KW-0472">Membrane</keyword>
<dbReference type="InterPro" id="IPR000337">
    <property type="entry name" value="GPCR_3"/>
</dbReference>
<dbReference type="PANTHER" id="PTHR24060">
    <property type="entry name" value="METABOTROPIC GLUTAMATE RECEPTOR"/>
    <property type="match status" value="1"/>
</dbReference>
<dbReference type="InterPro" id="IPR017978">
    <property type="entry name" value="GPCR_3_C"/>
</dbReference>
<dbReference type="InterPro" id="IPR050726">
    <property type="entry name" value="mGluR"/>
</dbReference>
<evidence type="ECO:0000256" key="4">
    <source>
        <dbReference type="ARBA" id="ARBA00023136"/>
    </source>
</evidence>
<dbReference type="CDD" id="cd13953">
    <property type="entry name" value="7tm_classC_mGluR-like"/>
    <property type="match status" value="1"/>
</dbReference>
<dbReference type="EMBL" id="JARKHS020014882">
    <property type="protein sequence ID" value="KAK8774884.1"/>
    <property type="molecule type" value="Genomic_DNA"/>
</dbReference>
<keyword evidence="12" id="KW-1185">Reference proteome</keyword>
<accession>A0AAQ4EJL8</accession>
<feature type="region of interest" description="Disordered" evidence="7">
    <location>
        <begin position="458"/>
        <end position="480"/>
    </location>
</feature>
<feature type="transmembrane region" description="Helical" evidence="8">
    <location>
        <begin position="2085"/>
        <end position="2105"/>
    </location>
</feature>
<evidence type="ECO:0000313" key="11">
    <source>
        <dbReference type="EMBL" id="KAK8774884.1"/>
    </source>
</evidence>
<feature type="compositionally biased region" description="Low complexity" evidence="7">
    <location>
        <begin position="466"/>
        <end position="480"/>
    </location>
</feature>
<dbReference type="InterPro" id="IPR028082">
    <property type="entry name" value="Peripla_BP_I"/>
</dbReference>
<feature type="transmembrane region" description="Helical" evidence="8">
    <location>
        <begin position="2268"/>
        <end position="2287"/>
    </location>
</feature>
<dbReference type="SUPFAM" id="SSF53822">
    <property type="entry name" value="Periplasmic binding protein-like I"/>
    <property type="match status" value="4"/>
</dbReference>
<keyword evidence="6" id="KW-0325">Glycoprotein</keyword>
<feature type="transmembrane region" description="Helical" evidence="8">
    <location>
        <begin position="2206"/>
        <end position="2226"/>
    </location>
</feature>
<evidence type="ECO:0000259" key="10">
    <source>
        <dbReference type="PROSITE" id="PS50259"/>
    </source>
</evidence>
<dbReference type="Proteomes" id="UP001321473">
    <property type="component" value="Unassembled WGS sequence"/>
</dbReference>
<dbReference type="Pfam" id="PF01094">
    <property type="entry name" value="ANF_receptor"/>
    <property type="match status" value="3"/>
</dbReference>
<evidence type="ECO:0000256" key="1">
    <source>
        <dbReference type="ARBA" id="ARBA00004141"/>
    </source>
</evidence>
<feature type="chain" id="PRO_5042892335" description="G-protein coupled receptors family 3 profile domain-containing protein" evidence="9">
    <location>
        <begin position="40"/>
        <end position="2407"/>
    </location>
</feature>
<dbReference type="PRINTS" id="PR00248">
    <property type="entry name" value="GPCRMGR"/>
</dbReference>
<keyword evidence="3 8" id="KW-1133">Transmembrane helix</keyword>
<dbReference type="Gene3D" id="3.40.50.2300">
    <property type="match status" value="8"/>
</dbReference>
<dbReference type="GO" id="GO:0016020">
    <property type="term" value="C:membrane"/>
    <property type="evidence" value="ECO:0007669"/>
    <property type="project" value="UniProtKB-SubCell"/>
</dbReference>
<evidence type="ECO:0000256" key="9">
    <source>
        <dbReference type="SAM" id="SignalP"/>
    </source>
</evidence>
<keyword evidence="5" id="KW-0675">Receptor</keyword>
<keyword evidence="2 8" id="KW-0812">Transmembrane</keyword>
<keyword evidence="9" id="KW-0732">Signal</keyword>
<reference evidence="11 12" key="1">
    <citation type="journal article" date="2023" name="Arcadia Sci">
        <title>De novo assembly of a long-read Amblyomma americanum tick genome.</title>
        <authorList>
            <person name="Chou S."/>
            <person name="Poskanzer K.E."/>
            <person name="Rollins M."/>
            <person name="Thuy-Boun P.S."/>
        </authorList>
    </citation>
    <scope>NUCLEOTIDE SEQUENCE [LARGE SCALE GENOMIC DNA]</scope>
    <source>
        <strain evidence="11">F_SG_1</strain>
        <tissue evidence="11">Salivary glands</tissue>
    </source>
</reference>
<gene>
    <name evidence="11" type="ORF">V5799_010583</name>
</gene>
<organism evidence="11 12">
    <name type="scientific">Amblyomma americanum</name>
    <name type="common">Lone star tick</name>
    <dbReference type="NCBI Taxonomy" id="6943"/>
    <lineage>
        <taxon>Eukaryota</taxon>
        <taxon>Metazoa</taxon>
        <taxon>Ecdysozoa</taxon>
        <taxon>Arthropoda</taxon>
        <taxon>Chelicerata</taxon>
        <taxon>Arachnida</taxon>
        <taxon>Acari</taxon>
        <taxon>Parasitiformes</taxon>
        <taxon>Ixodida</taxon>
        <taxon>Ixodoidea</taxon>
        <taxon>Ixodidae</taxon>
        <taxon>Amblyomminae</taxon>
        <taxon>Amblyomma</taxon>
    </lineage>
</organism>
<comment type="subcellular location">
    <subcellularLocation>
        <location evidence="1">Membrane</location>
        <topology evidence="1">Multi-pass membrane protein</topology>
    </subcellularLocation>
</comment>
<dbReference type="InterPro" id="IPR001828">
    <property type="entry name" value="ANF_lig-bd_rcpt"/>
</dbReference>